<dbReference type="EMBL" id="SHKI01000005">
    <property type="protein sequence ID" value="RZT64664.1"/>
    <property type="molecule type" value="Genomic_DNA"/>
</dbReference>
<dbReference type="InterPro" id="IPR011055">
    <property type="entry name" value="Dup_hybrid_motif"/>
</dbReference>
<accession>A0A4Q7TUR1</accession>
<dbReference type="Gene3D" id="2.70.70.10">
    <property type="entry name" value="Glucose Permease (Domain IIA)"/>
    <property type="match status" value="1"/>
</dbReference>
<gene>
    <name evidence="2" type="ORF">EV139_2085</name>
</gene>
<evidence type="ECO:0000313" key="3">
    <source>
        <dbReference type="Proteomes" id="UP000291832"/>
    </source>
</evidence>
<dbReference type="CDD" id="cd12797">
    <property type="entry name" value="M23_peptidase"/>
    <property type="match status" value="1"/>
</dbReference>
<feature type="domain" description="M23ase beta-sheet core" evidence="1">
    <location>
        <begin position="76"/>
        <end position="168"/>
    </location>
</feature>
<proteinExistence type="predicted"/>
<dbReference type="SUPFAM" id="SSF51261">
    <property type="entry name" value="Duplicated hybrid motif"/>
    <property type="match status" value="1"/>
</dbReference>
<comment type="caution">
    <text evidence="2">The sequence shown here is derived from an EMBL/GenBank/DDBJ whole genome shotgun (WGS) entry which is preliminary data.</text>
</comment>
<reference evidence="2 3" key="1">
    <citation type="journal article" date="2015" name="Stand. Genomic Sci.">
        <title>Genomic Encyclopedia of Bacterial and Archaeal Type Strains, Phase III: the genomes of soil and plant-associated and newly described type strains.</title>
        <authorList>
            <person name="Whitman W.B."/>
            <person name="Woyke T."/>
            <person name="Klenk H.P."/>
            <person name="Zhou Y."/>
            <person name="Lilburn T.G."/>
            <person name="Beck B.J."/>
            <person name="De Vos P."/>
            <person name="Vandamme P."/>
            <person name="Eisen J.A."/>
            <person name="Garrity G."/>
            <person name="Hugenholtz P."/>
            <person name="Kyrpides N.C."/>
        </authorList>
    </citation>
    <scope>NUCLEOTIDE SEQUENCE [LARGE SCALE GENOMIC DNA]</scope>
    <source>
        <strain evidence="2 3">RF6</strain>
    </source>
</reference>
<dbReference type="Proteomes" id="UP000291832">
    <property type="component" value="Unassembled WGS sequence"/>
</dbReference>
<evidence type="ECO:0000313" key="2">
    <source>
        <dbReference type="EMBL" id="RZT64664.1"/>
    </source>
</evidence>
<sequence>MRHPLTGSPAARRTHARGSAATLATVATVLALAPGVPSPGSAARVAAQDARWWPPLAGQLVVSGPYAAPPTPYTAGHRGIDMPALPGATASAPATGTVEFVGRVVDRDTVTVRVDAETVYSLEPVTSHLAVGDQIARGGALGTVSDGGHCADECVHLGVRVAGEYVSPMRYLLGAPILLPWGEHESPG</sequence>
<dbReference type="RefSeq" id="WP_130454257.1">
    <property type="nucleotide sequence ID" value="NZ_QYAG01000001.1"/>
</dbReference>
<dbReference type="Pfam" id="PF01551">
    <property type="entry name" value="Peptidase_M23"/>
    <property type="match status" value="1"/>
</dbReference>
<dbReference type="OrthoDB" id="5245088at2"/>
<name>A0A4Q7TUR1_9MICO</name>
<protein>
    <submittedName>
        <fullName evidence="2">Peptidase M23-like protein</fullName>
    </submittedName>
</protein>
<evidence type="ECO:0000259" key="1">
    <source>
        <dbReference type="Pfam" id="PF01551"/>
    </source>
</evidence>
<dbReference type="InterPro" id="IPR016047">
    <property type="entry name" value="M23ase_b-sheet_dom"/>
</dbReference>
<keyword evidence="3" id="KW-1185">Reference proteome</keyword>
<dbReference type="AlphaFoldDB" id="A0A4Q7TUR1"/>
<organism evidence="2 3">
    <name type="scientific">Leucobacter luti</name>
    <dbReference type="NCBI Taxonomy" id="340320"/>
    <lineage>
        <taxon>Bacteria</taxon>
        <taxon>Bacillati</taxon>
        <taxon>Actinomycetota</taxon>
        <taxon>Actinomycetes</taxon>
        <taxon>Micrococcales</taxon>
        <taxon>Microbacteriaceae</taxon>
        <taxon>Leucobacter</taxon>
    </lineage>
</organism>